<name>A0A3N0GLA7_9ACTN</name>
<evidence type="ECO:0000256" key="1">
    <source>
        <dbReference type="ARBA" id="ARBA00004418"/>
    </source>
</evidence>
<accession>A0A3N0GLA7</accession>
<dbReference type="PANTHER" id="PTHR39192:SF1">
    <property type="entry name" value="IRON UPTAKE SYSTEM COMPONENT EFEO"/>
    <property type="match status" value="1"/>
</dbReference>
<dbReference type="InterPro" id="IPR018976">
    <property type="entry name" value="Imelysin-like"/>
</dbReference>
<dbReference type="InterPro" id="IPR053377">
    <property type="entry name" value="Iron_uptake_EfeM/EfeO"/>
</dbReference>
<feature type="domain" description="EfeO-type cupredoxin-like" evidence="6">
    <location>
        <begin position="18"/>
        <end position="130"/>
    </location>
</feature>
<comment type="subcellular location">
    <subcellularLocation>
        <location evidence="1">Periplasm</location>
    </subcellularLocation>
</comment>
<feature type="chain" id="PRO_5039575780" evidence="4">
    <location>
        <begin position="25"/>
        <end position="392"/>
    </location>
</feature>
<evidence type="ECO:0000256" key="3">
    <source>
        <dbReference type="ARBA" id="ARBA00022729"/>
    </source>
</evidence>
<dbReference type="GO" id="GO:0042597">
    <property type="term" value="C:periplasmic space"/>
    <property type="evidence" value="ECO:0007669"/>
    <property type="project" value="UniProtKB-SubCell"/>
</dbReference>
<evidence type="ECO:0000259" key="5">
    <source>
        <dbReference type="Pfam" id="PF09375"/>
    </source>
</evidence>
<dbReference type="EMBL" id="RJSF01000043">
    <property type="protein sequence ID" value="RNM13179.1"/>
    <property type="molecule type" value="Genomic_DNA"/>
</dbReference>
<comment type="caution">
    <text evidence="7">The sequence shown here is derived from an EMBL/GenBank/DDBJ whole genome shotgun (WGS) entry which is preliminary data.</text>
</comment>
<evidence type="ECO:0000259" key="6">
    <source>
        <dbReference type="Pfam" id="PF13473"/>
    </source>
</evidence>
<dbReference type="InterPro" id="IPR034981">
    <property type="entry name" value="Imelysin-like_EfeO/Algp7"/>
</dbReference>
<dbReference type="InterPro" id="IPR028096">
    <property type="entry name" value="EfeO_Cupredoxin"/>
</dbReference>
<evidence type="ECO:0000256" key="4">
    <source>
        <dbReference type="SAM" id="SignalP"/>
    </source>
</evidence>
<feature type="signal peptide" evidence="4">
    <location>
        <begin position="1"/>
        <end position="24"/>
    </location>
</feature>
<dbReference type="CDD" id="cd14656">
    <property type="entry name" value="Imelysin-like_EfeO"/>
    <property type="match status" value="1"/>
</dbReference>
<dbReference type="InterPro" id="IPR050894">
    <property type="entry name" value="EfeM/EfeO_iron_uptake"/>
</dbReference>
<gene>
    <name evidence="7" type="ORF">EFL26_17165</name>
</gene>
<reference evidence="7 8" key="1">
    <citation type="submission" date="2018-11" db="EMBL/GenBank/DDBJ databases">
        <authorList>
            <person name="Li F."/>
        </authorList>
    </citation>
    <scope>NUCLEOTIDE SEQUENCE [LARGE SCALE GENOMIC DNA]</scope>
    <source>
        <strain evidence="7 8">Gsoil 818</strain>
    </source>
</reference>
<organism evidence="7 8">
    <name type="scientific">Nocardioides pocheonensis</name>
    <dbReference type="NCBI Taxonomy" id="661485"/>
    <lineage>
        <taxon>Bacteria</taxon>
        <taxon>Bacillati</taxon>
        <taxon>Actinomycetota</taxon>
        <taxon>Actinomycetes</taxon>
        <taxon>Propionibacteriales</taxon>
        <taxon>Nocardioidaceae</taxon>
        <taxon>Nocardioides</taxon>
    </lineage>
</organism>
<evidence type="ECO:0000256" key="2">
    <source>
        <dbReference type="ARBA" id="ARBA00005989"/>
    </source>
</evidence>
<dbReference type="AlphaFoldDB" id="A0A3N0GLA7"/>
<dbReference type="Pfam" id="PF13473">
    <property type="entry name" value="Cupredoxin_1"/>
    <property type="match status" value="1"/>
</dbReference>
<dbReference type="Proteomes" id="UP000279994">
    <property type="component" value="Unassembled WGS sequence"/>
</dbReference>
<sequence>MERSPVKILPTAAACALLAVPLTACSLTQSNKSDGAEGSGPITVTSSATACELSSTKAGSGRVTFRIKNTGSKVTEFYLYAEDGKRIVGEVENIGPGLTRDLVVSVAPGTYVTACKPGMEGDGIRGKLTVTDSGRKSSVADVDQETLEHATESYADYVKQEADALLEGTTQFVAAYRSGDDAKARSLYPTARQHWERIEPVAESFGDLDPKMDLREADLEQGQKWTGWHLLEKDLWPPAKGYTALNRAQRATYAQDLLANTKTLHTRVQTQTYDVTHLGNGSKELMDEVATGKITGEEEIWSHTDLWDFQANVDGARTAFELLEPILAVKDHDLEEQIDERFDDLQKLLDQYRSGDGFVSYDTVTPEQRKQLSDAVNALAEPLSKMTGAVTA</sequence>
<dbReference type="NCBIfam" id="NF041757">
    <property type="entry name" value="EfeO"/>
    <property type="match status" value="1"/>
</dbReference>
<feature type="domain" description="Imelysin-like" evidence="5">
    <location>
        <begin position="150"/>
        <end position="385"/>
    </location>
</feature>
<dbReference type="PANTHER" id="PTHR39192">
    <property type="entry name" value="IRON UPTAKE SYSTEM COMPONENT EFEO"/>
    <property type="match status" value="1"/>
</dbReference>
<evidence type="ECO:0000313" key="7">
    <source>
        <dbReference type="EMBL" id="RNM13179.1"/>
    </source>
</evidence>
<keyword evidence="8" id="KW-1185">Reference proteome</keyword>
<dbReference type="OrthoDB" id="7348379at2"/>
<proteinExistence type="inferred from homology"/>
<comment type="similarity">
    <text evidence="2">Belongs to the EfeM/EfeO family.</text>
</comment>
<evidence type="ECO:0000313" key="8">
    <source>
        <dbReference type="Proteomes" id="UP000279994"/>
    </source>
</evidence>
<dbReference type="Gene3D" id="1.20.1420.20">
    <property type="entry name" value="M75 peptidase, HXXE motif"/>
    <property type="match status" value="1"/>
</dbReference>
<dbReference type="InterPro" id="IPR038352">
    <property type="entry name" value="Imelysin_sf"/>
</dbReference>
<dbReference type="Pfam" id="PF09375">
    <property type="entry name" value="Peptidase_M75"/>
    <property type="match status" value="1"/>
</dbReference>
<protein>
    <submittedName>
        <fullName evidence="7">Peptidase M75 family protein</fullName>
    </submittedName>
</protein>
<keyword evidence="3 4" id="KW-0732">Signal</keyword>